<dbReference type="SMART" id="SM00642">
    <property type="entry name" value="Aamy"/>
    <property type="match status" value="1"/>
</dbReference>
<proteinExistence type="predicted"/>
<dbReference type="SUPFAM" id="SSF81296">
    <property type="entry name" value="E set domains"/>
    <property type="match status" value="1"/>
</dbReference>
<feature type="compositionally biased region" description="Basic and acidic residues" evidence="3">
    <location>
        <begin position="153"/>
        <end position="165"/>
    </location>
</feature>
<dbReference type="OrthoDB" id="9805159at2"/>
<dbReference type="Pfam" id="PF09087">
    <property type="entry name" value="Cyc-maltodext_N"/>
    <property type="match status" value="1"/>
</dbReference>
<evidence type="ECO:0000256" key="3">
    <source>
        <dbReference type="SAM" id="MobiDB-lite"/>
    </source>
</evidence>
<dbReference type="Gene3D" id="2.60.40.10">
    <property type="entry name" value="Immunoglobulins"/>
    <property type="match status" value="1"/>
</dbReference>
<name>A0A238VMZ7_9FLAO</name>
<keyword evidence="1" id="KW-0378">Hydrolase</keyword>
<evidence type="ECO:0000313" key="5">
    <source>
        <dbReference type="EMBL" id="SNR35517.1"/>
    </source>
</evidence>
<dbReference type="InterPro" id="IPR017853">
    <property type="entry name" value="GH"/>
</dbReference>
<accession>A0A238VMZ7</accession>
<dbReference type="InterPro" id="IPR019492">
    <property type="entry name" value="Cyclo-malto-dextrinase_C"/>
</dbReference>
<dbReference type="InterPro" id="IPR006047">
    <property type="entry name" value="GH13_cat_dom"/>
</dbReference>
<organism evidence="5 6">
    <name type="scientific">Lutibacter flavus</name>
    <dbReference type="NCBI Taxonomy" id="691689"/>
    <lineage>
        <taxon>Bacteria</taxon>
        <taxon>Pseudomonadati</taxon>
        <taxon>Bacteroidota</taxon>
        <taxon>Flavobacteriia</taxon>
        <taxon>Flavobacteriales</taxon>
        <taxon>Flavobacteriaceae</taxon>
        <taxon>Lutibacter</taxon>
    </lineage>
</organism>
<dbReference type="Pfam" id="PF10438">
    <property type="entry name" value="Cyc-maltodext_C"/>
    <property type="match status" value="1"/>
</dbReference>
<feature type="domain" description="Glycosyl hydrolase family 13 catalytic" evidence="4">
    <location>
        <begin position="134"/>
        <end position="525"/>
    </location>
</feature>
<dbReference type="PANTHER" id="PTHR10357:SF210">
    <property type="entry name" value="MALTODEXTRIN GLUCOSIDASE"/>
    <property type="match status" value="1"/>
</dbReference>
<dbReference type="RefSeq" id="WP_089377048.1">
    <property type="nucleotide sequence ID" value="NZ_FZNX01000001.1"/>
</dbReference>
<dbReference type="SUPFAM" id="SSF51011">
    <property type="entry name" value="Glycosyl hydrolase domain"/>
    <property type="match status" value="1"/>
</dbReference>
<dbReference type="InterPro" id="IPR013783">
    <property type="entry name" value="Ig-like_fold"/>
</dbReference>
<feature type="region of interest" description="Disordered" evidence="3">
    <location>
        <begin position="143"/>
        <end position="165"/>
    </location>
</feature>
<dbReference type="InterPro" id="IPR014756">
    <property type="entry name" value="Ig_E-set"/>
</dbReference>
<dbReference type="GO" id="GO:0005975">
    <property type="term" value="P:carbohydrate metabolic process"/>
    <property type="evidence" value="ECO:0007669"/>
    <property type="project" value="InterPro"/>
</dbReference>
<dbReference type="EMBL" id="FZNX01000001">
    <property type="protein sequence ID" value="SNR35517.1"/>
    <property type="molecule type" value="Genomic_DNA"/>
</dbReference>
<dbReference type="Proteomes" id="UP000198412">
    <property type="component" value="Unassembled WGS sequence"/>
</dbReference>
<dbReference type="Pfam" id="PF00128">
    <property type="entry name" value="Alpha-amylase"/>
    <property type="match status" value="1"/>
</dbReference>
<evidence type="ECO:0000256" key="2">
    <source>
        <dbReference type="ARBA" id="ARBA00023295"/>
    </source>
</evidence>
<sequence length="615" mass="71114">MNTVFRTSIICLLLFFSIQFINAQSIALNKVEPPNWWIGMENTELQLLVYGKNISLAKPSITYDGVSINSVTKLESANYLFINLTISKTTKEGVFDIVFDTNKGKKLVYKYDLKSKKERNNSNQTVDASDVIYLITPDRFSNGNSTNDSTDDTLEKVDRSNKDGRHGGDIKGIINHLDYIQNLGVTTLWLNPFLENNQPKYSYHGYGISDFYKTDSRFGDNKDFNALVDLSHQKGMKIIMDQVFNHCGSGHWWMNDLPSENWLNQWETFTRSNFTNIAASDPHVSKSDYNLFTRGWFDTNLPDLNLDNPYLATYLIQNSIWWIEYSNLDGIRMDTYPYPDKKVMAKWMQTIKTEYPNFYIVAETWEAKASSLSYWNNGGINNDGYTSYVNSVCDYPLYYAMLKAFGEEENIYKIYETLAEDFVYGDPFNNKIFNGNHDVGRLFTLLNEDVDKLKLSMAFILTTRGIPQLYYGDELLFDGDKPDGQLRKDFPGGWESDKRNAFMKKGRTIKENDVYNYVSTILNWRKNAVEIHSGKLTHYQPVNDIYIYFRHTKTENTMVIINNGKNEIKDYSLKRYEDSLVGYYSGVDIITNTYFTSLKSIDLNANTALIIKLKQ</sequence>
<evidence type="ECO:0000256" key="1">
    <source>
        <dbReference type="ARBA" id="ARBA00022801"/>
    </source>
</evidence>
<dbReference type="InterPro" id="IPR015171">
    <property type="entry name" value="Cyc-maltodext_N"/>
</dbReference>
<dbReference type="SUPFAM" id="SSF51445">
    <property type="entry name" value="(Trans)glycosidases"/>
    <property type="match status" value="1"/>
</dbReference>
<keyword evidence="2 5" id="KW-0326">Glycosidase</keyword>
<gene>
    <name evidence="5" type="ORF">SAMN04488111_0730</name>
</gene>
<dbReference type="InterPro" id="IPR013780">
    <property type="entry name" value="Glyco_hydro_b"/>
</dbReference>
<dbReference type="Gene3D" id="3.20.20.80">
    <property type="entry name" value="Glycosidases"/>
    <property type="match status" value="1"/>
</dbReference>
<dbReference type="CDD" id="cd11340">
    <property type="entry name" value="AmyAc_bac_CMD_like_3"/>
    <property type="match status" value="1"/>
</dbReference>
<dbReference type="PANTHER" id="PTHR10357">
    <property type="entry name" value="ALPHA-AMYLASE FAMILY MEMBER"/>
    <property type="match status" value="1"/>
</dbReference>
<protein>
    <submittedName>
        <fullName evidence="5">Glycosidase</fullName>
    </submittedName>
</protein>
<dbReference type="GO" id="GO:0016798">
    <property type="term" value="F:hydrolase activity, acting on glycosyl bonds"/>
    <property type="evidence" value="ECO:0007669"/>
    <property type="project" value="UniProtKB-KW"/>
</dbReference>
<dbReference type="AlphaFoldDB" id="A0A238VMZ7"/>
<evidence type="ECO:0000259" key="4">
    <source>
        <dbReference type="SMART" id="SM00642"/>
    </source>
</evidence>
<reference evidence="6" key="1">
    <citation type="submission" date="2017-06" db="EMBL/GenBank/DDBJ databases">
        <authorList>
            <person name="Varghese N."/>
            <person name="Submissions S."/>
        </authorList>
    </citation>
    <scope>NUCLEOTIDE SEQUENCE [LARGE SCALE GENOMIC DNA]</scope>
    <source>
        <strain evidence="6">DSM 27993</strain>
    </source>
</reference>
<evidence type="ECO:0000313" key="6">
    <source>
        <dbReference type="Proteomes" id="UP000198412"/>
    </source>
</evidence>
<keyword evidence="6" id="KW-1185">Reference proteome</keyword>
<dbReference type="Gene3D" id="2.60.40.1180">
    <property type="entry name" value="Golgi alpha-mannosidase II"/>
    <property type="match status" value="1"/>
</dbReference>